<comment type="caution">
    <text evidence="2">The sequence shown here is derived from an EMBL/GenBank/DDBJ whole genome shotgun (WGS) entry which is preliminary data.</text>
</comment>
<feature type="transmembrane region" description="Helical" evidence="1">
    <location>
        <begin position="274"/>
        <end position="292"/>
    </location>
</feature>
<dbReference type="RefSeq" id="WP_196292251.1">
    <property type="nucleotide sequence ID" value="NZ_JADQDM010000002.1"/>
</dbReference>
<gene>
    <name evidence="2" type="ORF">I2H31_06880</name>
</gene>
<dbReference type="EMBL" id="JADQDM010000002">
    <property type="protein sequence ID" value="MBF9220821.1"/>
    <property type="molecule type" value="Genomic_DNA"/>
</dbReference>
<feature type="transmembrane region" description="Helical" evidence="1">
    <location>
        <begin position="204"/>
        <end position="222"/>
    </location>
</feature>
<keyword evidence="3" id="KW-1185">Reference proteome</keyword>
<dbReference type="Pfam" id="PF19510">
    <property type="entry name" value="DUF6044"/>
    <property type="match status" value="1"/>
</dbReference>
<evidence type="ECO:0000313" key="2">
    <source>
        <dbReference type="EMBL" id="MBF9220821.1"/>
    </source>
</evidence>
<feature type="transmembrane region" description="Helical" evidence="1">
    <location>
        <begin position="366"/>
        <end position="385"/>
    </location>
</feature>
<keyword evidence="1" id="KW-0812">Transmembrane</keyword>
<feature type="transmembrane region" description="Helical" evidence="1">
    <location>
        <begin position="87"/>
        <end position="109"/>
    </location>
</feature>
<reference evidence="2 3" key="1">
    <citation type="submission" date="2020-11" db="EMBL/GenBank/DDBJ databases">
        <authorList>
            <person name="Kim M.K."/>
        </authorList>
    </citation>
    <scope>NUCLEOTIDE SEQUENCE [LARGE SCALE GENOMIC DNA]</scope>
    <source>
        <strain evidence="2 3">BT662</strain>
    </source>
</reference>
<keyword evidence="1" id="KW-1133">Transmembrane helix</keyword>
<dbReference type="InterPro" id="IPR046107">
    <property type="entry name" value="DUF6044"/>
</dbReference>
<organism evidence="2 3">
    <name type="scientific">Hymenobacter ruricola</name>
    <dbReference type="NCBI Taxonomy" id="2791023"/>
    <lineage>
        <taxon>Bacteria</taxon>
        <taxon>Pseudomonadati</taxon>
        <taxon>Bacteroidota</taxon>
        <taxon>Cytophagia</taxon>
        <taxon>Cytophagales</taxon>
        <taxon>Hymenobacteraceae</taxon>
        <taxon>Hymenobacter</taxon>
    </lineage>
</organism>
<evidence type="ECO:0000256" key="1">
    <source>
        <dbReference type="SAM" id="Phobius"/>
    </source>
</evidence>
<feature type="transmembrane region" description="Helical" evidence="1">
    <location>
        <begin position="304"/>
        <end position="325"/>
    </location>
</feature>
<proteinExistence type="predicted"/>
<accession>A0ABS0I229</accession>
<evidence type="ECO:0000313" key="3">
    <source>
        <dbReference type="Proteomes" id="UP000618931"/>
    </source>
</evidence>
<feature type="transmembrane region" description="Helical" evidence="1">
    <location>
        <begin position="174"/>
        <end position="195"/>
    </location>
</feature>
<sequence length="568" mass="62885">MRPLSLALLGLCLFLVPFLLLRSHSFITIHDNLDTEIGSPYLLNKFRVVFDYRPAAVIPSIMNGLPRNALRSGLNPTVWLFGAFSPWAAYLVNQALVRLLGLLGMWALLRRRWLPGPRRRGLAAGLALAWATLPIYSIYGLTVLGQPALLLAVLRLREGRGRWWDWLLVASFPVWSFFVFVGPFLGGAMAGLALYDAWHGQRAAALRVGAATALLGLVYVVVEWPLFYSLLVAQQFVSHRVEHDLLRTVPRGLGAGLRSATNFLVLGQYHSSQFFRGAMALAVLAALAWAPGGWRAAARRLAPWLLGMVAVAVFCGFVLQGVALVQHRLPLLHAFNLTRLGFLLPLASFGVLALSLRLLPPRRHVAAGLLVAAQLAIGLLMNAEWTNNLRELAGRPKKHQPNYAAYVAKPLFDSIKTYLSKRTGGPPSSYRVGCLGFAPAVAQLNDFYTLDSNQNSYPLSYKHQFRPLIAGELAKDAALRTYFDAWANRCFFFSHELGRDFLVPATPVRTVQDWALDAAAFQHLGGRFIFSAARLAHPARSGLRFVADFTNPDAYWHIYVYEVAGPLR</sequence>
<keyword evidence="1" id="KW-0472">Membrane</keyword>
<protein>
    <recommendedName>
        <fullName evidence="4">YfhO family protein</fullName>
    </recommendedName>
</protein>
<evidence type="ECO:0008006" key="4">
    <source>
        <dbReference type="Google" id="ProtNLM"/>
    </source>
</evidence>
<name>A0ABS0I229_9BACT</name>
<feature type="transmembrane region" description="Helical" evidence="1">
    <location>
        <begin position="337"/>
        <end position="359"/>
    </location>
</feature>
<dbReference type="Proteomes" id="UP000618931">
    <property type="component" value="Unassembled WGS sequence"/>
</dbReference>
<feature type="transmembrane region" description="Helical" evidence="1">
    <location>
        <begin position="121"/>
        <end position="154"/>
    </location>
</feature>